<dbReference type="InterPro" id="IPR007497">
    <property type="entry name" value="SIMPL/DUF541"/>
</dbReference>
<proteinExistence type="predicted"/>
<dbReference type="AlphaFoldDB" id="A0A323UVG7"/>
<evidence type="ECO:0000313" key="3">
    <source>
        <dbReference type="Proteomes" id="UP000248259"/>
    </source>
</evidence>
<comment type="caution">
    <text evidence="2">The sequence shown here is derived from an EMBL/GenBank/DDBJ whole genome shotgun (WGS) entry which is preliminary data.</text>
</comment>
<feature type="signal peptide" evidence="1">
    <location>
        <begin position="1"/>
        <end position="20"/>
    </location>
</feature>
<keyword evidence="1" id="KW-0732">Signal</keyword>
<dbReference type="PANTHER" id="PTHR34387:SF1">
    <property type="entry name" value="PERIPLASMIC IMMUNOGENIC PROTEIN"/>
    <property type="match status" value="1"/>
</dbReference>
<evidence type="ECO:0000256" key="1">
    <source>
        <dbReference type="SAM" id="SignalP"/>
    </source>
</evidence>
<name>A0A323UVG7_9RHOO</name>
<accession>A0A323UVG7</accession>
<feature type="chain" id="PRO_5016396333" evidence="1">
    <location>
        <begin position="21"/>
        <end position="229"/>
    </location>
</feature>
<dbReference type="OrthoDB" id="7062395at2"/>
<keyword evidence="3" id="KW-1185">Reference proteome</keyword>
<gene>
    <name evidence="2" type="ORF">DNK49_11690</name>
</gene>
<dbReference type="Gene3D" id="3.30.110.170">
    <property type="entry name" value="Protein of unknown function (DUF541), domain 1"/>
    <property type="match status" value="1"/>
</dbReference>
<reference evidence="2 3" key="1">
    <citation type="submission" date="2018-06" db="EMBL/GenBank/DDBJ databases">
        <title>Azoarcus communis strain SWub3 genome.</title>
        <authorList>
            <person name="Zorraquino Salvo V."/>
            <person name="Toubiana D."/>
            <person name="Blumwald E."/>
        </authorList>
    </citation>
    <scope>NUCLEOTIDE SEQUENCE [LARGE SCALE GENOMIC DNA]</scope>
    <source>
        <strain evidence="2 3">SWub3</strain>
    </source>
</reference>
<sequence>MQTSLLAISLSAMAAPAAMAHETHPTFPTAELSAEASRPAPNDLVVARLYVEASGSDNAAIARQVNRSIATALETARGYTSIKTQSAGTSTWPVYGKSGGKIEAWRMRSEIQIESRDSAAISELIGTLQNTLAVSQISMQPAPETRRKAADEATVDAIRVFEQRAALISQAMGKRYRIHRIAISESGHQMPIYAKMRAAPMMAEAAPAPLEGGDSTISVNVSGSIELLD</sequence>
<dbReference type="Pfam" id="PF04402">
    <property type="entry name" value="SIMPL"/>
    <property type="match status" value="1"/>
</dbReference>
<organism evidence="2 3">
    <name type="scientific">Parazoarcus communis SWub3 = DSM 12120</name>
    <dbReference type="NCBI Taxonomy" id="1121029"/>
    <lineage>
        <taxon>Bacteria</taxon>
        <taxon>Pseudomonadati</taxon>
        <taxon>Pseudomonadota</taxon>
        <taxon>Betaproteobacteria</taxon>
        <taxon>Rhodocyclales</taxon>
        <taxon>Zoogloeaceae</taxon>
        <taxon>Parazoarcus</taxon>
    </lineage>
</organism>
<dbReference type="InterPro" id="IPR052022">
    <property type="entry name" value="26kDa_periplasmic_antigen"/>
</dbReference>
<dbReference type="PANTHER" id="PTHR34387">
    <property type="entry name" value="SLR1258 PROTEIN"/>
    <property type="match status" value="1"/>
</dbReference>
<dbReference type="Gene3D" id="3.30.70.2970">
    <property type="entry name" value="Protein of unknown function (DUF541), domain 2"/>
    <property type="match status" value="1"/>
</dbReference>
<evidence type="ECO:0000313" key="2">
    <source>
        <dbReference type="EMBL" id="PZA16455.1"/>
    </source>
</evidence>
<dbReference type="GO" id="GO:0006974">
    <property type="term" value="P:DNA damage response"/>
    <property type="evidence" value="ECO:0007669"/>
    <property type="project" value="TreeGrafter"/>
</dbReference>
<dbReference type="Proteomes" id="UP000248259">
    <property type="component" value="Unassembled WGS sequence"/>
</dbReference>
<dbReference type="EMBL" id="QKOE01000007">
    <property type="protein sequence ID" value="PZA16455.1"/>
    <property type="molecule type" value="Genomic_DNA"/>
</dbReference>
<protein>
    <submittedName>
        <fullName evidence="2">Cyclic nucleotide-binding protein</fullName>
    </submittedName>
</protein>